<keyword evidence="4" id="KW-1185">Reference proteome</keyword>
<dbReference type="GO" id="GO:0035516">
    <property type="term" value="F:broad specificity oxidative DNA demethylase activity"/>
    <property type="evidence" value="ECO:0007669"/>
    <property type="project" value="TreeGrafter"/>
</dbReference>
<dbReference type="OrthoDB" id="2163491at2759"/>
<feature type="non-terminal residue" evidence="3">
    <location>
        <position position="739"/>
    </location>
</feature>
<evidence type="ECO:0000313" key="3">
    <source>
        <dbReference type="EMBL" id="PWZ02757.1"/>
    </source>
</evidence>
<evidence type="ECO:0000313" key="4">
    <source>
        <dbReference type="Proteomes" id="UP000246740"/>
    </source>
</evidence>
<feature type="binding site" evidence="1">
    <location>
        <position position="731"/>
    </location>
    <ligand>
        <name>2-oxoglutarate</name>
        <dbReference type="ChEBI" id="CHEBI:16810"/>
    </ligand>
</feature>
<dbReference type="AlphaFoldDB" id="A0A317XWT9"/>
<gene>
    <name evidence="3" type="ORF">BCV70DRAFT_146695</name>
</gene>
<accession>A0A317XWT9</accession>
<dbReference type="GO" id="GO:0006307">
    <property type="term" value="P:DNA alkylation repair"/>
    <property type="evidence" value="ECO:0007669"/>
    <property type="project" value="TreeGrafter"/>
</dbReference>
<dbReference type="Proteomes" id="UP000246740">
    <property type="component" value="Unassembled WGS sequence"/>
</dbReference>
<proteinExistence type="predicted"/>
<dbReference type="InterPro" id="IPR027450">
    <property type="entry name" value="AlkB-like"/>
</dbReference>
<dbReference type="InterPro" id="IPR037151">
    <property type="entry name" value="AlkB-like_sf"/>
</dbReference>
<dbReference type="EMBL" id="KZ819188">
    <property type="protein sequence ID" value="PWZ02757.1"/>
    <property type="molecule type" value="Genomic_DNA"/>
</dbReference>
<feature type="binding site" evidence="1">
    <location>
        <position position="639"/>
    </location>
    <ligand>
        <name>2-oxoglutarate</name>
        <dbReference type="ChEBI" id="CHEBI:16810"/>
    </ligand>
</feature>
<dbReference type="PANTHER" id="PTHR31573">
    <property type="entry name" value="ALPHA-KETOGLUTARATE-DEPENDENT DIOXYGENASE ALKB HOMOLOG 2"/>
    <property type="match status" value="1"/>
</dbReference>
<dbReference type="GO" id="GO:0008198">
    <property type="term" value="F:ferrous iron binding"/>
    <property type="evidence" value="ECO:0007669"/>
    <property type="project" value="TreeGrafter"/>
</dbReference>
<dbReference type="InterPro" id="IPR032852">
    <property type="entry name" value="ALKBH2"/>
</dbReference>
<feature type="non-terminal residue" evidence="3">
    <location>
        <position position="1"/>
    </location>
</feature>
<dbReference type="SUPFAM" id="SSF51197">
    <property type="entry name" value="Clavaminate synthase-like"/>
    <property type="match status" value="1"/>
</dbReference>
<dbReference type="GO" id="GO:0051747">
    <property type="term" value="F:cytosine C-5 DNA demethylase activity"/>
    <property type="evidence" value="ECO:0007669"/>
    <property type="project" value="TreeGrafter"/>
</dbReference>
<dbReference type="STRING" id="1882483.A0A317XWT9"/>
<dbReference type="Gene3D" id="2.60.120.590">
    <property type="entry name" value="Alpha-ketoglutarate-dependent dioxygenase AlkB-like"/>
    <property type="match status" value="1"/>
</dbReference>
<protein>
    <recommendedName>
        <fullName evidence="2">Alpha-ketoglutarate-dependent dioxygenase AlkB-like domain-containing protein</fullName>
    </recommendedName>
</protein>
<organism evidence="3 4">
    <name type="scientific">Testicularia cyperi</name>
    <dbReference type="NCBI Taxonomy" id="1882483"/>
    <lineage>
        <taxon>Eukaryota</taxon>
        <taxon>Fungi</taxon>
        <taxon>Dikarya</taxon>
        <taxon>Basidiomycota</taxon>
        <taxon>Ustilaginomycotina</taxon>
        <taxon>Ustilaginomycetes</taxon>
        <taxon>Ustilaginales</taxon>
        <taxon>Anthracoideaceae</taxon>
        <taxon>Testicularia</taxon>
    </lineage>
</organism>
<name>A0A317XWT9_9BASI</name>
<sequence>SGPFVWSETRQELCESLSYYRAYQTGCYTAMSTSRATAKKKDAIVETSLTDNVPYGYLLAGWPSKRDAWACDGRVVISHGGGKNDIGISAKTPGSSSVARGLMDDQSDDAPAIRALLHAIHHQLPVVLIAANSYALLPFRLNCAYAVLGWYNVTDSWAERETQLDIADVDSAATSSPAKASSFVRWKFRFEWVEAQGKPWWTLPGVPNTTGWNPRSRLELFTAQQLEAVERTQHSRGSKKSRKTFASLDRQAQLALLREPARCAAKVVSSISTDDSYRRHSQQPGYANCERCNSLQPTVFTVGWICLNVKCPSFFRRCPNESLQDQELEFCARFLQPRGDRVNGGFMGEFAPFSIIPNKPPIASLDQARGQWCENCGRLSCRETIIKPTCPHCGKRVGNLERLRHVAPPVLKHYPLGLSDKLIDSINDPVVSATAGIQMTVERRCGLLIYSFAFGSQFGDSRVHMVQADVEGGQPESEANLLFRQFQLASWPPPRKKSKAKKQRKQRRDVETAIETLTNQHDCWRTWTLPVSGAFEPPQSIKRIFSDSIEDAAELVPFRRHALKHHAAGSVRMLTQQFTCNYGVPYKHVVAMGTEPLDDTAPEVIRSTLHLLRHRTEAVVGSLEKALGGQFNELYPVLYLEHQKMSFHDDGEPGLGPVVSSLSLGSACTMRFRLKRRYEAAYPEIKRSDTLVLKLPLRHGSVVIQQGHDLQKFFEHSVTPVGFRIAVTARRIDESINSR</sequence>
<dbReference type="Pfam" id="PF13532">
    <property type="entry name" value="2OG-FeII_Oxy_2"/>
    <property type="match status" value="1"/>
</dbReference>
<evidence type="ECO:0000256" key="1">
    <source>
        <dbReference type="PIRSR" id="PIRSR632852-1"/>
    </source>
</evidence>
<dbReference type="PANTHER" id="PTHR31573:SF4">
    <property type="entry name" value="FE2OG DIOXYGENASE DOMAIN-CONTAINING PROTEIN"/>
    <property type="match status" value="1"/>
</dbReference>
<feature type="binding site" evidence="1">
    <location>
        <position position="648"/>
    </location>
    <ligand>
        <name>2-oxoglutarate</name>
        <dbReference type="ChEBI" id="CHEBI:16810"/>
    </ligand>
</feature>
<evidence type="ECO:0000259" key="2">
    <source>
        <dbReference type="Pfam" id="PF13532"/>
    </source>
</evidence>
<feature type="binding site" evidence="1">
    <location>
        <position position="716"/>
    </location>
    <ligand>
        <name>2-oxoglutarate</name>
        <dbReference type="ChEBI" id="CHEBI:16810"/>
    </ligand>
</feature>
<feature type="domain" description="Alpha-ketoglutarate-dependent dioxygenase AlkB-like" evidence="2">
    <location>
        <begin position="548"/>
        <end position="721"/>
    </location>
</feature>
<reference evidence="3 4" key="1">
    <citation type="journal article" date="2018" name="Mol. Biol. Evol.">
        <title>Broad Genomic Sampling Reveals a Smut Pathogenic Ancestry of the Fungal Clade Ustilaginomycotina.</title>
        <authorList>
            <person name="Kijpornyongpan T."/>
            <person name="Mondo S.J."/>
            <person name="Barry K."/>
            <person name="Sandor L."/>
            <person name="Lee J."/>
            <person name="Lipzen A."/>
            <person name="Pangilinan J."/>
            <person name="LaButti K."/>
            <person name="Hainaut M."/>
            <person name="Henrissat B."/>
            <person name="Grigoriev I.V."/>
            <person name="Spatafora J.W."/>
            <person name="Aime M.C."/>
        </authorList>
    </citation>
    <scope>NUCLEOTIDE SEQUENCE [LARGE SCALE GENOMIC DNA]</scope>
    <source>
        <strain evidence="3 4">MCA 3645</strain>
    </source>
</reference>
<dbReference type="InParanoid" id="A0A317XWT9"/>